<evidence type="ECO:0000313" key="3">
    <source>
        <dbReference type="Proteomes" id="UP001558613"/>
    </source>
</evidence>
<name>A0ABR3L2Y8_9TELE</name>
<dbReference type="EMBL" id="JAYMGO010000025">
    <property type="protein sequence ID" value="KAL1247177.1"/>
    <property type="molecule type" value="Genomic_DNA"/>
</dbReference>
<organism evidence="2 3">
    <name type="scientific">Cirrhinus molitorella</name>
    <name type="common">mud carp</name>
    <dbReference type="NCBI Taxonomy" id="172907"/>
    <lineage>
        <taxon>Eukaryota</taxon>
        <taxon>Metazoa</taxon>
        <taxon>Chordata</taxon>
        <taxon>Craniata</taxon>
        <taxon>Vertebrata</taxon>
        <taxon>Euteleostomi</taxon>
        <taxon>Actinopterygii</taxon>
        <taxon>Neopterygii</taxon>
        <taxon>Teleostei</taxon>
        <taxon>Ostariophysi</taxon>
        <taxon>Cypriniformes</taxon>
        <taxon>Cyprinidae</taxon>
        <taxon>Labeoninae</taxon>
        <taxon>Labeonini</taxon>
        <taxon>Cirrhinus</taxon>
    </lineage>
</organism>
<sequence length="87" mass="9423">MPCHGDSEIPGCPPGGLRRGQGGSTVTMATESTFIVTIMLSVPNRTLLYASRYDVTVMSFRSGSKNSSILEYRLNIRCKSACTELGF</sequence>
<dbReference type="Proteomes" id="UP001558613">
    <property type="component" value="Unassembled WGS sequence"/>
</dbReference>
<feature type="region of interest" description="Disordered" evidence="1">
    <location>
        <begin position="1"/>
        <end position="24"/>
    </location>
</feature>
<comment type="caution">
    <text evidence="2">The sequence shown here is derived from an EMBL/GenBank/DDBJ whole genome shotgun (WGS) entry which is preliminary data.</text>
</comment>
<gene>
    <name evidence="2" type="ORF">QQF64_022553</name>
</gene>
<evidence type="ECO:0000256" key="1">
    <source>
        <dbReference type="SAM" id="MobiDB-lite"/>
    </source>
</evidence>
<reference evidence="2 3" key="1">
    <citation type="submission" date="2023-09" db="EMBL/GenBank/DDBJ databases">
        <authorList>
            <person name="Wang M."/>
        </authorList>
    </citation>
    <scope>NUCLEOTIDE SEQUENCE [LARGE SCALE GENOMIC DNA]</scope>
    <source>
        <strain evidence="2">GT-2023</strain>
        <tissue evidence="2">Liver</tissue>
    </source>
</reference>
<protein>
    <submittedName>
        <fullName evidence="2">Uncharacterized protein</fullName>
    </submittedName>
</protein>
<proteinExistence type="predicted"/>
<evidence type="ECO:0000313" key="2">
    <source>
        <dbReference type="EMBL" id="KAL1247177.1"/>
    </source>
</evidence>
<accession>A0ABR3L2Y8</accession>
<keyword evidence="3" id="KW-1185">Reference proteome</keyword>